<feature type="chain" id="PRO_5008587018" evidence="5">
    <location>
        <begin position="21"/>
        <end position="203"/>
    </location>
</feature>
<sequence>MGTYLASILATLAFLQMSLGQSQEANSTEVKSTEVNSTEVTTMEPLVAEGGGVPAMSGGANSSVEGSSCRVRMLNVTLQCANETGASQDDVDIAMRMEIPSSEAGKCMTKCLLKSRGMMSPEGNFAPNATVEFLTKAHGNESLRAEFQKLADYCYDKVMIQPIANMDTCQLAYDIAVCTEEYHRTLFLRNPAKSPPVNIITTP</sequence>
<dbReference type="InterPro" id="IPR036728">
    <property type="entry name" value="PBP_GOBP_sf"/>
</dbReference>
<comment type="similarity">
    <text evidence="2">Belongs to the PBP/GOBP family.</text>
</comment>
<dbReference type="GO" id="GO:0005549">
    <property type="term" value="F:odorant binding"/>
    <property type="evidence" value="ECO:0007669"/>
    <property type="project" value="InterPro"/>
</dbReference>
<gene>
    <name evidence="6" type="ORF">g.13175</name>
</gene>
<proteinExistence type="inferred from homology"/>
<dbReference type="SMART" id="SM00708">
    <property type="entry name" value="PhBP"/>
    <property type="match status" value="1"/>
</dbReference>
<dbReference type="AlphaFoldDB" id="A0A1B6L0P0"/>
<dbReference type="PANTHER" id="PTHR11857:SF43">
    <property type="entry name" value="GEO07291P1-RELATED"/>
    <property type="match status" value="1"/>
</dbReference>
<dbReference type="SUPFAM" id="SSF47565">
    <property type="entry name" value="Insect pheromone/odorant-binding proteins"/>
    <property type="match status" value="1"/>
</dbReference>
<organism evidence="6">
    <name type="scientific">Graphocephala atropunctata</name>
    <dbReference type="NCBI Taxonomy" id="36148"/>
    <lineage>
        <taxon>Eukaryota</taxon>
        <taxon>Metazoa</taxon>
        <taxon>Ecdysozoa</taxon>
        <taxon>Arthropoda</taxon>
        <taxon>Hexapoda</taxon>
        <taxon>Insecta</taxon>
        <taxon>Pterygota</taxon>
        <taxon>Neoptera</taxon>
        <taxon>Paraneoptera</taxon>
        <taxon>Hemiptera</taxon>
        <taxon>Auchenorrhyncha</taxon>
        <taxon>Membracoidea</taxon>
        <taxon>Cicadellidae</taxon>
        <taxon>Cicadellinae</taxon>
        <taxon>Cicadellini</taxon>
        <taxon>Graphocephala</taxon>
    </lineage>
</organism>
<dbReference type="Pfam" id="PF01395">
    <property type="entry name" value="PBP_GOBP"/>
    <property type="match status" value="1"/>
</dbReference>
<evidence type="ECO:0000313" key="6">
    <source>
        <dbReference type="EMBL" id="JAT17191.1"/>
    </source>
</evidence>
<dbReference type="Gene3D" id="1.10.238.20">
    <property type="entry name" value="Pheromone/general odorant binding protein domain"/>
    <property type="match status" value="1"/>
</dbReference>
<dbReference type="InterPro" id="IPR006170">
    <property type="entry name" value="PBP/GOBP"/>
</dbReference>
<evidence type="ECO:0000256" key="2">
    <source>
        <dbReference type="ARBA" id="ARBA00008098"/>
    </source>
</evidence>
<keyword evidence="4 5" id="KW-0732">Signal</keyword>
<evidence type="ECO:0000256" key="3">
    <source>
        <dbReference type="ARBA" id="ARBA00022525"/>
    </source>
</evidence>
<feature type="signal peptide" evidence="5">
    <location>
        <begin position="1"/>
        <end position="20"/>
    </location>
</feature>
<protein>
    <submittedName>
        <fullName evidence="6">Uncharacterized protein</fullName>
    </submittedName>
</protein>
<comment type="subcellular location">
    <subcellularLocation>
        <location evidence="1">Secreted</location>
    </subcellularLocation>
</comment>
<dbReference type="CDD" id="cd23992">
    <property type="entry name" value="PBP_GOBP"/>
    <property type="match status" value="1"/>
</dbReference>
<dbReference type="PANTHER" id="PTHR11857">
    <property type="entry name" value="ODORANT BINDING PROTEIN-RELATED"/>
    <property type="match status" value="1"/>
</dbReference>
<dbReference type="EMBL" id="GEBQ01022786">
    <property type="protein sequence ID" value="JAT17191.1"/>
    <property type="molecule type" value="Transcribed_RNA"/>
</dbReference>
<dbReference type="GO" id="GO:0007608">
    <property type="term" value="P:sensory perception of smell"/>
    <property type="evidence" value="ECO:0007669"/>
    <property type="project" value="TreeGrafter"/>
</dbReference>
<reference evidence="6" key="1">
    <citation type="submission" date="2015-11" db="EMBL/GenBank/DDBJ databases">
        <title>De novo transcriptome assembly of four potential Pierce s Disease insect vectors from Arizona vineyards.</title>
        <authorList>
            <person name="Tassone E.E."/>
        </authorList>
    </citation>
    <scope>NUCLEOTIDE SEQUENCE</scope>
</reference>
<keyword evidence="3" id="KW-0964">Secreted</keyword>
<evidence type="ECO:0000256" key="4">
    <source>
        <dbReference type="ARBA" id="ARBA00022729"/>
    </source>
</evidence>
<evidence type="ECO:0000256" key="5">
    <source>
        <dbReference type="SAM" id="SignalP"/>
    </source>
</evidence>
<accession>A0A1B6L0P0</accession>
<evidence type="ECO:0000256" key="1">
    <source>
        <dbReference type="ARBA" id="ARBA00004613"/>
    </source>
</evidence>
<dbReference type="GO" id="GO:0005615">
    <property type="term" value="C:extracellular space"/>
    <property type="evidence" value="ECO:0007669"/>
    <property type="project" value="TreeGrafter"/>
</dbReference>
<name>A0A1B6L0P0_9HEMI</name>